<reference evidence="1 2" key="2">
    <citation type="submission" date="2018-11" db="EMBL/GenBank/DDBJ databases">
        <authorList>
            <consortium name="Pathogen Informatics"/>
        </authorList>
    </citation>
    <scope>NUCLEOTIDE SEQUENCE [LARGE SCALE GENOMIC DNA]</scope>
    <source>
        <strain evidence="1">Dakar</strain>
        <strain evidence="2">Dakar, Senegal</strain>
    </source>
</reference>
<dbReference type="AlphaFoldDB" id="A0A183L7Y3"/>
<name>A0A183L7Y3_9TREM</name>
<proteinExistence type="predicted"/>
<evidence type="ECO:0000313" key="2">
    <source>
        <dbReference type="Proteomes" id="UP000279833"/>
    </source>
</evidence>
<dbReference type="EMBL" id="UZAK01055012">
    <property type="protein sequence ID" value="VDP83145.1"/>
    <property type="molecule type" value="Genomic_DNA"/>
</dbReference>
<reference evidence="3" key="1">
    <citation type="submission" date="2016-06" db="UniProtKB">
        <authorList>
            <consortium name="WormBaseParasite"/>
        </authorList>
    </citation>
    <scope>IDENTIFICATION</scope>
</reference>
<protein>
    <submittedName>
        <fullName evidence="3">Reverse transcriptase domain-containing protein</fullName>
    </submittedName>
</protein>
<evidence type="ECO:0000313" key="3">
    <source>
        <dbReference type="WBParaSite" id="SCUD_0002345701-mRNA-1"/>
    </source>
</evidence>
<organism evidence="3">
    <name type="scientific">Schistosoma curassoni</name>
    <dbReference type="NCBI Taxonomy" id="6186"/>
    <lineage>
        <taxon>Eukaryota</taxon>
        <taxon>Metazoa</taxon>
        <taxon>Spiralia</taxon>
        <taxon>Lophotrochozoa</taxon>
        <taxon>Platyhelminthes</taxon>
        <taxon>Trematoda</taxon>
        <taxon>Digenea</taxon>
        <taxon>Strigeidida</taxon>
        <taxon>Schistosomatoidea</taxon>
        <taxon>Schistosomatidae</taxon>
        <taxon>Schistosoma</taxon>
    </lineage>
</organism>
<dbReference type="STRING" id="6186.A0A183L7Y3"/>
<dbReference type="Proteomes" id="UP000279833">
    <property type="component" value="Unassembled WGS sequence"/>
</dbReference>
<dbReference type="WBParaSite" id="SCUD_0002345701-mRNA-1">
    <property type="protein sequence ID" value="SCUD_0002345701-mRNA-1"/>
    <property type="gene ID" value="SCUD_0002345701"/>
</dbReference>
<accession>A0A183L7Y3</accession>
<dbReference type="PANTHER" id="PTHR19446">
    <property type="entry name" value="REVERSE TRANSCRIPTASES"/>
    <property type="match status" value="1"/>
</dbReference>
<gene>
    <name evidence="1" type="ORF">SCUD_LOCUS23454</name>
</gene>
<sequence>MAIRQIKSGRAAGLDNIPAEALKSDIKVTTNMLYPLFKTIWEEEQVSIDWKEEHVIKIPKNRDLSKYENYGGITLLSVPGKVTNRVLLNRIKDSVDTQLRDQQTGLCEDRPCTDQIASLRIIVEQSIEWNSSLYINFLDYEKTFDS</sequence>
<evidence type="ECO:0000313" key="1">
    <source>
        <dbReference type="EMBL" id="VDP83145.1"/>
    </source>
</evidence>
<keyword evidence="2" id="KW-1185">Reference proteome</keyword>